<evidence type="ECO:0000313" key="1">
    <source>
        <dbReference type="EMBL" id="ABO45397.1"/>
    </source>
</evidence>
<dbReference type="OrthoDB" id="11496at10239"/>
<dbReference type="KEGG" id="vg:4960810"/>
<dbReference type="Proteomes" id="UP000203733">
    <property type="component" value="Segment"/>
</dbReference>
<dbReference type="EMBL" id="EF203088">
    <property type="protein sequence ID" value="ABO45397.1"/>
    <property type="molecule type" value="Genomic_DNA"/>
</dbReference>
<name>A4L227_9VIRU</name>
<proteinExistence type="predicted"/>
<organism evidence="1 2">
    <name type="scientific">Gryllus bimaculatus nudivirus</name>
    <dbReference type="NCBI Taxonomy" id="432587"/>
    <lineage>
        <taxon>Viruses</taxon>
        <taxon>Viruses incertae sedis</taxon>
        <taxon>Naldaviricetes</taxon>
        <taxon>Lefavirales</taxon>
        <taxon>Nudiviridae</taxon>
        <taxon>Alphanudivirus</taxon>
        <taxon>Alphanudivirus grybimaculati</taxon>
    </lineage>
</organism>
<reference evidence="1 2" key="1">
    <citation type="journal article" date="2007" name="J. Virol.">
        <title>The genome of Gryllus bimaculatus nudivirus indicates an ancient diversification of baculovirus-related nonoccluded nudiviruses of insects.</title>
        <authorList>
            <person name="Wang Y."/>
            <person name="Kleespies R.G."/>
            <person name="Huger A.M."/>
            <person name="Jehle J.A."/>
        </authorList>
    </citation>
    <scope>NUCLEOTIDE SEQUENCE [LARGE SCALE GENOMIC DNA]</scope>
</reference>
<keyword evidence="2" id="KW-1185">Reference proteome</keyword>
<accession>A4L227</accession>
<sequence length="254" mass="29465">MYRCLSLERYERYENRLKSSEDQCVFEKLSPCADKVGPYFCNKHRRLFKLKVRIVSYTNGNGETEYRYETVVVSNTFFQLPLFQNKSAFISEKAINTFAVSVCNEFNFTETQYMTFKDILKRELTERDCVTVGWFDQPISGVVLRADPDNVIIKLPAFIRKLLSCTYASNVIVVNDNSAGKLRIPNTTFVQKNEDIYFVLTNPTTFSKLTDTANYSKNIEEIATPICIDGFYYIDRYGSNTTVVQHDKPLFREC</sequence>
<evidence type="ECO:0000313" key="2">
    <source>
        <dbReference type="Proteomes" id="UP000203733"/>
    </source>
</evidence>
<dbReference type="RefSeq" id="YP_001111331.1">
    <property type="nucleotide sequence ID" value="NC_009240.1"/>
</dbReference>
<dbReference type="GeneID" id="4960810"/>
<protein>
    <submittedName>
        <fullName evidence="1">Uncharacterized protein</fullName>
    </submittedName>
</protein>